<dbReference type="EMBL" id="SGXG01000001">
    <property type="protein sequence ID" value="RZS98466.1"/>
    <property type="molecule type" value="Genomic_DNA"/>
</dbReference>
<dbReference type="InterPro" id="IPR001584">
    <property type="entry name" value="Integrase_cat-core"/>
</dbReference>
<evidence type="ECO:0000313" key="2">
    <source>
        <dbReference type="EMBL" id="RZS94598.1"/>
    </source>
</evidence>
<dbReference type="GO" id="GO:0015074">
    <property type="term" value="P:DNA integration"/>
    <property type="evidence" value="ECO:0007669"/>
    <property type="project" value="InterPro"/>
</dbReference>
<reference evidence="3 15" key="1">
    <citation type="submission" date="2019-02" db="EMBL/GenBank/DDBJ databases">
        <title>Genomic Encyclopedia of Archaeal and Bacterial Type Strains, Phase II (KMG-II): from individual species to whole genera.</title>
        <authorList>
            <person name="Goeker M."/>
        </authorList>
    </citation>
    <scope>NUCLEOTIDE SEQUENCE [LARGE SCALE GENOMIC DNA]</scope>
    <source>
        <strain evidence="3 15">DSM 21411</strain>
    </source>
</reference>
<feature type="domain" description="Integrase catalytic" evidence="1">
    <location>
        <begin position="106"/>
        <end position="268"/>
    </location>
</feature>
<proteinExistence type="predicted"/>
<dbReference type="EMBL" id="SGXG01000001">
    <property type="protein sequence ID" value="RZS96497.1"/>
    <property type="molecule type" value="Genomic_DNA"/>
</dbReference>
<evidence type="ECO:0000313" key="7">
    <source>
        <dbReference type="EMBL" id="RZS96840.1"/>
    </source>
</evidence>
<dbReference type="EMBL" id="SGXG01000001">
    <property type="protein sequence ID" value="RZS98487.1"/>
    <property type="molecule type" value="Genomic_DNA"/>
</dbReference>
<accession>A0A4Q7P6Q6</accession>
<dbReference type="EMBL" id="SGXG01000001">
    <property type="protein sequence ID" value="RZS98471.1"/>
    <property type="molecule type" value="Genomic_DNA"/>
</dbReference>
<evidence type="ECO:0000313" key="6">
    <source>
        <dbReference type="EMBL" id="RZS96497.1"/>
    </source>
</evidence>
<evidence type="ECO:0000313" key="8">
    <source>
        <dbReference type="EMBL" id="RZS97481.1"/>
    </source>
</evidence>
<evidence type="ECO:0000313" key="4">
    <source>
        <dbReference type="EMBL" id="RZS95669.1"/>
    </source>
</evidence>
<evidence type="ECO:0000313" key="5">
    <source>
        <dbReference type="EMBL" id="RZS95783.1"/>
    </source>
</evidence>
<dbReference type="EMBL" id="SGXG01000001">
    <property type="protein sequence ID" value="RZS95665.1"/>
    <property type="molecule type" value="Genomic_DNA"/>
</dbReference>
<sequence>MINHSLNELYRTVGVTKQAVQQAKKRQQAFDLEIAQLVILADELREDHPGCGVEKMYYTLKPEFMGRDQFCEIFMEMGYGIKKIKNYQKTTYAGLYSYPNLIEGMAINRPFQVIQTDITYFYLNGEFYYLVFIIDVYTRIIVGYSVNDNLRTEGNIKAMKMALSTLRYQPWGLIHHSDKGSQYSSKEYTSLLNKNNIHISMGNIAWENPYAERINGIIKNEYLKRWIIKDFSDLKRKVAKAVANYNSIRLHRGFKMKYTPMGFYKNILNLKAQERPTVIVYTEGRKNFLGASSPFEVCPREEPLAHDCPMEIFNEC</sequence>
<evidence type="ECO:0000313" key="15">
    <source>
        <dbReference type="Proteomes" id="UP000292209"/>
    </source>
</evidence>
<dbReference type="Pfam" id="PF00665">
    <property type="entry name" value="rve"/>
    <property type="match status" value="1"/>
</dbReference>
<evidence type="ECO:0000313" key="12">
    <source>
        <dbReference type="EMBL" id="RZS98466.1"/>
    </source>
</evidence>
<dbReference type="InterPro" id="IPR048020">
    <property type="entry name" value="Transpos_IS3"/>
</dbReference>
<keyword evidence="15" id="KW-1185">Reference proteome</keyword>
<gene>
    <name evidence="2" type="ORF">BC751_0099</name>
    <name evidence="3" type="ORF">BC751_1202</name>
    <name evidence="4" type="ORF">BC751_1206</name>
    <name evidence="5" type="ORF">BC751_1327</name>
    <name evidence="6" type="ORF">BC751_2072</name>
    <name evidence="7" type="ORF">BC751_2435</name>
    <name evidence="8" type="ORF">BC751_3088</name>
    <name evidence="9" type="ORF">BC751_3421</name>
    <name evidence="10" type="ORF">BC751_3623</name>
    <name evidence="11" type="ORF">BC751_4026</name>
    <name evidence="12" type="ORF">BC751_4121</name>
    <name evidence="13" type="ORF">BC751_4126</name>
    <name evidence="14" type="ORF">BC751_4143</name>
</gene>
<dbReference type="EMBL" id="SGXG01000001">
    <property type="protein sequence ID" value="RZS95669.1"/>
    <property type="molecule type" value="Genomic_DNA"/>
</dbReference>
<dbReference type="EMBL" id="SGXG01000001">
    <property type="protein sequence ID" value="RZS95783.1"/>
    <property type="molecule type" value="Genomic_DNA"/>
</dbReference>
<dbReference type="PANTHER" id="PTHR46889:SF5">
    <property type="entry name" value="INTEGRASE PROTEIN"/>
    <property type="match status" value="1"/>
</dbReference>
<evidence type="ECO:0000313" key="13">
    <source>
        <dbReference type="EMBL" id="RZS98471.1"/>
    </source>
</evidence>
<dbReference type="RefSeq" id="WP_242617320.1">
    <property type="nucleotide sequence ID" value="NZ_SGXG01000001.1"/>
</dbReference>
<dbReference type="InterPro" id="IPR012337">
    <property type="entry name" value="RNaseH-like_sf"/>
</dbReference>
<comment type="caution">
    <text evidence="3">The sequence shown here is derived from an EMBL/GenBank/DDBJ whole genome shotgun (WGS) entry which is preliminary data.</text>
</comment>
<evidence type="ECO:0000313" key="11">
    <source>
        <dbReference type="EMBL" id="RZS98379.1"/>
    </source>
</evidence>
<dbReference type="EMBL" id="SGXG01000001">
    <property type="protein sequence ID" value="RZS97794.1"/>
    <property type="molecule type" value="Genomic_DNA"/>
</dbReference>
<dbReference type="GO" id="GO:0003676">
    <property type="term" value="F:nucleic acid binding"/>
    <property type="evidence" value="ECO:0007669"/>
    <property type="project" value="InterPro"/>
</dbReference>
<dbReference type="InterPro" id="IPR050900">
    <property type="entry name" value="Transposase_IS3/IS150/IS904"/>
</dbReference>
<evidence type="ECO:0000313" key="10">
    <source>
        <dbReference type="EMBL" id="RZS97994.1"/>
    </source>
</evidence>
<dbReference type="PANTHER" id="PTHR46889">
    <property type="entry name" value="TRANSPOSASE INSF FOR INSERTION SEQUENCE IS3B-RELATED"/>
    <property type="match status" value="1"/>
</dbReference>
<dbReference type="EMBL" id="SGXG01000001">
    <property type="protein sequence ID" value="RZS94598.1"/>
    <property type="molecule type" value="Genomic_DNA"/>
</dbReference>
<dbReference type="EMBL" id="SGXG01000001">
    <property type="protein sequence ID" value="RZS97994.1"/>
    <property type="molecule type" value="Genomic_DNA"/>
</dbReference>
<evidence type="ECO:0000313" key="9">
    <source>
        <dbReference type="EMBL" id="RZS97794.1"/>
    </source>
</evidence>
<dbReference type="EMBL" id="SGXG01000001">
    <property type="protein sequence ID" value="RZS96840.1"/>
    <property type="molecule type" value="Genomic_DNA"/>
</dbReference>
<dbReference type="EMBL" id="SGXG01000001">
    <property type="protein sequence ID" value="RZS98379.1"/>
    <property type="molecule type" value="Genomic_DNA"/>
</dbReference>
<dbReference type="Proteomes" id="UP000292209">
    <property type="component" value="Unassembled WGS sequence"/>
</dbReference>
<dbReference type="AlphaFoldDB" id="A0A4Q7P6Q6"/>
<evidence type="ECO:0000313" key="3">
    <source>
        <dbReference type="EMBL" id="RZS95665.1"/>
    </source>
</evidence>
<dbReference type="PROSITE" id="PS50994">
    <property type="entry name" value="INTEGRASE"/>
    <property type="match status" value="1"/>
</dbReference>
<dbReference type="EMBL" id="SGXG01000001">
    <property type="protein sequence ID" value="RZS97481.1"/>
    <property type="molecule type" value="Genomic_DNA"/>
</dbReference>
<dbReference type="InterPro" id="IPR036397">
    <property type="entry name" value="RNaseH_sf"/>
</dbReference>
<evidence type="ECO:0000259" key="1">
    <source>
        <dbReference type="PROSITE" id="PS50994"/>
    </source>
</evidence>
<dbReference type="SUPFAM" id="SSF53098">
    <property type="entry name" value="Ribonuclease H-like"/>
    <property type="match status" value="1"/>
</dbReference>
<protein>
    <submittedName>
        <fullName evidence="3">Integrase-like protein</fullName>
    </submittedName>
</protein>
<evidence type="ECO:0000313" key="14">
    <source>
        <dbReference type="EMBL" id="RZS98487.1"/>
    </source>
</evidence>
<dbReference type="NCBIfam" id="NF033516">
    <property type="entry name" value="transpos_IS3"/>
    <property type="match status" value="1"/>
</dbReference>
<organism evidence="3 15">
    <name type="scientific">Cecembia calidifontis</name>
    <dbReference type="NCBI Taxonomy" id="1187080"/>
    <lineage>
        <taxon>Bacteria</taxon>
        <taxon>Pseudomonadati</taxon>
        <taxon>Bacteroidota</taxon>
        <taxon>Cytophagia</taxon>
        <taxon>Cytophagales</taxon>
        <taxon>Cyclobacteriaceae</taxon>
        <taxon>Cecembia</taxon>
    </lineage>
</organism>
<dbReference type="Gene3D" id="3.30.420.10">
    <property type="entry name" value="Ribonuclease H-like superfamily/Ribonuclease H"/>
    <property type="match status" value="1"/>
</dbReference>
<name>A0A4Q7P6Q6_9BACT</name>